<dbReference type="EMBL" id="BMJW01000002">
    <property type="protein sequence ID" value="GGH01182.1"/>
    <property type="molecule type" value="Genomic_DNA"/>
</dbReference>
<keyword evidence="2" id="KW-1185">Reference proteome</keyword>
<reference evidence="1" key="2">
    <citation type="submission" date="2020-09" db="EMBL/GenBank/DDBJ databases">
        <authorList>
            <person name="Sun Q."/>
            <person name="Zhou Y."/>
        </authorList>
    </citation>
    <scope>NUCLEOTIDE SEQUENCE</scope>
    <source>
        <strain evidence="1">CGMCC 1.15763</strain>
    </source>
</reference>
<proteinExistence type="predicted"/>
<comment type="caution">
    <text evidence="1">The sequence shown here is derived from an EMBL/GenBank/DDBJ whole genome shotgun (WGS) entry which is preliminary data.</text>
</comment>
<reference evidence="1" key="1">
    <citation type="journal article" date="2014" name="Int. J. Syst. Evol. Microbiol.">
        <title>Complete genome sequence of Corynebacterium casei LMG S-19264T (=DSM 44701T), isolated from a smear-ripened cheese.</title>
        <authorList>
            <consortium name="US DOE Joint Genome Institute (JGI-PGF)"/>
            <person name="Walter F."/>
            <person name="Albersmeier A."/>
            <person name="Kalinowski J."/>
            <person name="Ruckert C."/>
        </authorList>
    </citation>
    <scope>NUCLEOTIDE SEQUENCE</scope>
    <source>
        <strain evidence="1">CGMCC 1.15763</strain>
    </source>
</reference>
<gene>
    <name evidence="1" type="ORF">GCM10011416_19830</name>
</gene>
<dbReference type="Gene3D" id="3.30.750.24">
    <property type="entry name" value="STAS domain"/>
    <property type="match status" value="1"/>
</dbReference>
<dbReference type="AlphaFoldDB" id="A0A917MF36"/>
<name>A0A917MF36_9FLAO</name>
<evidence type="ECO:0000313" key="1">
    <source>
        <dbReference type="EMBL" id="GGH01182.1"/>
    </source>
</evidence>
<evidence type="ECO:0000313" key="2">
    <source>
        <dbReference type="Proteomes" id="UP000633278"/>
    </source>
</evidence>
<dbReference type="RefSeq" id="WP_188599167.1">
    <property type="nucleotide sequence ID" value="NZ_BMJW01000002.1"/>
</dbReference>
<accession>A0A917MF36</accession>
<sequence length="110" mass="12719">MKIEKRNNYTYIKADETTFAEFYTTFKKSEASFKSEHLVLEISDKLNSKNEEISLFLSVSKLHQAQKKSFVIVCSSVDIDNFPEEFNIVPTLPEAEDVLEMEAIERDLGF</sequence>
<dbReference type="InterPro" id="IPR036513">
    <property type="entry name" value="STAS_dom_sf"/>
</dbReference>
<protein>
    <submittedName>
        <fullName evidence="1">Uncharacterized protein</fullName>
    </submittedName>
</protein>
<organism evidence="1 2">
    <name type="scientific">Polaribacter pacificus</name>
    <dbReference type="NCBI Taxonomy" id="1775173"/>
    <lineage>
        <taxon>Bacteria</taxon>
        <taxon>Pseudomonadati</taxon>
        <taxon>Bacteroidota</taxon>
        <taxon>Flavobacteriia</taxon>
        <taxon>Flavobacteriales</taxon>
        <taxon>Flavobacteriaceae</taxon>
    </lineage>
</organism>
<dbReference type="Proteomes" id="UP000633278">
    <property type="component" value="Unassembled WGS sequence"/>
</dbReference>